<dbReference type="AlphaFoldDB" id="A0A8H4PFX1"/>
<organism evidence="1 2">
    <name type="scientific">Fusarium albosuccineum</name>
    <dbReference type="NCBI Taxonomy" id="1237068"/>
    <lineage>
        <taxon>Eukaryota</taxon>
        <taxon>Fungi</taxon>
        <taxon>Dikarya</taxon>
        <taxon>Ascomycota</taxon>
        <taxon>Pezizomycotina</taxon>
        <taxon>Sordariomycetes</taxon>
        <taxon>Hypocreomycetidae</taxon>
        <taxon>Hypocreales</taxon>
        <taxon>Nectriaceae</taxon>
        <taxon>Fusarium</taxon>
        <taxon>Fusarium decemcellulare species complex</taxon>
    </lineage>
</organism>
<reference evidence="1 2" key="1">
    <citation type="submission" date="2020-01" db="EMBL/GenBank/DDBJ databases">
        <title>Identification and distribution of gene clusters putatively required for synthesis of sphingolipid metabolism inhibitors in phylogenetically diverse species of the filamentous fungus Fusarium.</title>
        <authorList>
            <person name="Kim H.-S."/>
            <person name="Busman M."/>
            <person name="Brown D.W."/>
            <person name="Divon H."/>
            <person name="Uhlig S."/>
            <person name="Proctor R.H."/>
        </authorList>
    </citation>
    <scope>NUCLEOTIDE SEQUENCE [LARGE SCALE GENOMIC DNA]</scope>
    <source>
        <strain evidence="1 2">NRRL 20459</strain>
    </source>
</reference>
<dbReference type="Proteomes" id="UP000554235">
    <property type="component" value="Unassembled WGS sequence"/>
</dbReference>
<sequence length="582" mass="66990">MEDNDIDEAMSALEIPVEERVWSPCTLCRFGFEDGETIVRVTLVRDGELVRRDPFAMTYRTPPFDPDHPEIWDESRPSFDNGWHHDCFYGLDPELIRRTSSVIPYSRHLPQPSAETERISWLLRKRTHLLTRCLPLPREICSWIARYGIREQAQLEAKKLLSAPFTGEDIVDTIDTSGSIWAHFLEIEGVQYIQSLKTEPIDDSDVLIRTPDAQRVENIYDIRIHDVASPEHPRFILEAWSSIPPSLLQRFELSGYPRGNSRMRSFDCNNPRINGYSACFIEDYPVSLHYHVTREDFAFDMVDDDRRLHAMWLYMPVEPDERVAEIWRRRWNRDACNTALMLRTSKGRVLALGARPQAALATTIYDLLAKFQRSGPRRLYWGAPGGRVGKGIDYLAVESVVESHTKERLRTSSYPPDGRWFSFPWNTRPRRFYTSAKLGNVVEVARCRSWAPGSSGIVGLVFVYSDGRRESVGQVRLDHLEPPARVDPVGGMVLGLKKGDPDGFTVETMRVVSLSDTTPADGVSSGGSALQYLRVSWRGQLDWWFWYGRNWVYYQEDGATQDELREAHALYGLENWEEHIVE</sequence>
<accession>A0A8H4PFX1</accession>
<dbReference type="EMBL" id="JAADYS010002231">
    <property type="protein sequence ID" value="KAF4459182.1"/>
    <property type="molecule type" value="Genomic_DNA"/>
</dbReference>
<comment type="caution">
    <text evidence="1">The sequence shown here is derived from an EMBL/GenBank/DDBJ whole genome shotgun (WGS) entry which is preliminary data.</text>
</comment>
<protein>
    <submittedName>
        <fullName evidence="1">Uncharacterized protein</fullName>
    </submittedName>
</protein>
<name>A0A8H4PFX1_9HYPO</name>
<keyword evidence="2" id="KW-1185">Reference proteome</keyword>
<proteinExistence type="predicted"/>
<dbReference type="OrthoDB" id="5153231at2759"/>
<evidence type="ECO:0000313" key="1">
    <source>
        <dbReference type="EMBL" id="KAF4459182.1"/>
    </source>
</evidence>
<gene>
    <name evidence="1" type="ORF">FALBO_14058</name>
</gene>
<evidence type="ECO:0000313" key="2">
    <source>
        <dbReference type="Proteomes" id="UP000554235"/>
    </source>
</evidence>